<evidence type="ECO:0000313" key="1">
    <source>
        <dbReference type="EnsemblMetazoa" id="MESCA010602-PA"/>
    </source>
</evidence>
<sequence length="160" mass="18977">MLKFQKFSNIPMLEKAGELELNDVKFQVNKEGFVIVFVNSDSHHSVFFDFRHILNVEQPNNDEFATIHAINAAAKFGVKKLCIGTKSKLILEDFRNWLYNKSRKRNQYGEQLEKYMNFIEFDKILERIEIEWIDSEGYLYPWKNKKLAEESFVSQMAQIL</sequence>
<proteinExistence type="predicted"/>
<dbReference type="EnsemblMetazoa" id="MESCA010602-RA">
    <property type="protein sequence ID" value="MESCA010602-PA"/>
    <property type="gene ID" value="MESCA010602"/>
</dbReference>
<reference evidence="2" key="1">
    <citation type="submission" date="2013-02" db="EMBL/GenBank/DDBJ databases">
        <authorList>
            <person name="Hughes D."/>
        </authorList>
    </citation>
    <scope>NUCLEOTIDE SEQUENCE</scope>
    <source>
        <strain>Durham</strain>
        <strain evidence="2">NC isolate 2 -- Noor lab</strain>
    </source>
</reference>
<dbReference type="AlphaFoldDB" id="T1H2Z5"/>
<reference evidence="1" key="2">
    <citation type="submission" date="2015-06" db="UniProtKB">
        <authorList>
            <consortium name="EnsemblMetazoa"/>
        </authorList>
    </citation>
    <scope>IDENTIFICATION</scope>
</reference>
<dbReference type="STRING" id="36166.T1H2Z5"/>
<evidence type="ECO:0000313" key="2">
    <source>
        <dbReference type="Proteomes" id="UP000015102"/>
    </source>
</evidence>
<dbReference type="EMBL" id="CAQQ02125991">
    <property type="status" value="NOT_ANNOTATED_CDS"/>
    <property type="molecule type" value="Genomic_DNA"/>
</dbReference>
<evidence type="ECO:0008006" key="3">
    <source>
        <dbReference type="Google" id="ProtNLM"/>
    </source>
</evidence>
<dbReference type="HOGENOM" id="CLU_1654142_0_0_1"/>
<dbReference type="Proteomes" id="UP000015102">
    <property type="component" value="Unassembled WGS sequence"/>
</dbReference>
<accession>T1H2Z5</accession>
<keyword evidence="2" id="KW-1185">Reference proteome</keyword>
<protein>
    <recommendedName>
        <fullName evidence="3">RNase H type-1 domain-containing protein</fullName>
    </recommendedName>
</protein>
<organism evidence="1 2">
    <name type="scientific">Megaselia scalaris</name>
    <name type="common">Humpbacked fly</name>
    <name type="synonym">Phora scalaris</name>
    <dbReference type="NCBI Taxonomy" id="36166"/>
    <lineage>
        <taxon>Eukaryota</taxon>
        <taxon>Metazoa</taxon>
        <taxon>Ecdysozoa</taxon>
        <taxon>Arthropoda</taxon>
        <taxon>Hexapoda</taxon>
        <taxon>Insecta</taxon>
        <taxon>Pterygota</taxon>
        <taxon>Neoptera</taxon>
        <taxon>Endopterygota</taxon>
        <taxon>Diptera</taxon>
        <taxon>Brachycera</taxon>
        <taxon>Muscomorpha</taxon>
        <taxon>Platypezoidea</taxon>
        <taxon>Phoridae</taxon>
        <taxon>Megaseliini</taxon>
        <taxon>Megaselia</taxon>
    </lineage>
</organism>
<name>T1H2Z5_MEGSC</name>